<dbReference type="CDD" id="cd17394">
    <property type="entry name" value="MFS_FucP_like"/>
    <property type="match status" value="1"/>
</dbReference>
<feature type="transmembrane region" description="Helical" evidence="6">
    <location>
        <begin position="350"/>
        <end position="371"/>
    </location>
</feature>
<dbReference type="PROSITE" id="PS50850">
    <property type="entry name" value="MFS"/>
    <property type="match status" value="1"/>
</dbReference>
<dbReference type="PANTHER" id="PTHR43702">
    <property type="entry name" value="L-FUCOSE-PROTON SYMPORTER"/>
    <property type="match status" value="1"/>
</dbReference>
<feature type="transmembrane region" description="Helical" evidence="6">
    <location>
        <begin position="111"/>
        <end position="134"/>
    </location>
</feature>
<dbReference type="InterPro" id="IPR050375">
    <property type="entry name" value="MFS_TsgA-like"/>
</dbReference>
<feature type="transmembrane region" description="Helical" evidence="6">
    <location>
        <begin position="16"/>
        <end position="38"/>
    </location>
</feature>
<feature type="transmembrane region" description="Helical" evidence="6">
    <location>
        <begin position="154"/>
        <end position="173"/>
    </location>
</feature>
<dbReference type="Gene3D" id="1.20.1250.20">
    <property type="entry name" value="MFS general substrate transporter like domains"/>
    <property type="match status" value="2"/>
</dbReference>
<feature type="transmembrane region" description="Helical" evidence="6">
    <location>
        <begin position="383"/>
        <end position="403"/>
    </location>
</feature>
<feature type="domain" description="Major facilitator superfamily (MFS) profile" evidence="7">
    <location>
        <begin position="20"/>
        <end position="434"/>
    </location>
</feature>
<evidence type="ECO:0000256" key="2">
    <source>
        <dbReference type="ARBA" id="ARBA00022475"/>
    </source>
</evidence>
<dbReference type="AlphaFoldDB" id="A0A8H9KT27"/>
<feature type="transmembrane region" description="Helical" evidence="6">
    <location>
        <begin position="325"/>
        <end position="344"/>
    </location>
</feature>
<evidence type="ECO:0000259" key="7">
    <source>
        <dbReference type="PROSITE" id="PS50850"/>
    </source>
</evidence>
<reference evidence="8" key="2">
    <citation type="submission" date="2020-09" db="EMBL/GenBank/DDBJ databases">
        <authorList>
            <person name="Sun Q."/>
            <person name="Zhou Y."/>
        </authorList>
    </citation>
    <scope>NUCLEOTIDE SEQUENCE</scope>
    <source>
        <strain evidence="8">CGMCC 1.15966</strain>
    </source>
</reference>
<evidence type="ECO:0000313" key="9">
    <source>
        <dbReference type="Proteomes" id="UP000614460"/>
    </source>
</evidence>
<dbReference type="GO" id="GO:0015535">
    <property type="term" value="F:fucose:proton symporter activity"/>
    <property type="evidence" value="ECO:0007669"/>
    <property type="project" value="InterPro"/>
</dbReference>
<dbReference type="InterPro" id="IPR036259">
    <property type="entry name" value="MFS_trans_sf"/>
</dbReference>
<dbReference type="InterPro" id="IPR020846">
    <property type="entry name" value="MFS_dom"/>
</dbReference>
<keyword evidence="9" id="KW-1185">Reference proteome</keyword>
<feature type="transmembrane region" description="Helical" evidence="6">
    <location>
        <begin position="229"/>
        <end position="248"/>
    </location>
</feature>
<name>A0A8H9KT27_9SPHI</name>
<feature type="transmembrane region" description="Helical" evidence="6">
    <location>
        <begin position="87"/>
        <end position="105"/>
    </location>
</feature>
<evidence type="ECO:0000256" key="1">
    <source>
        <dbReference type="ARBA" id="ARBA00004429"/>
    </source>
</evidence>
<evidence type="ECO:0000256" key="6">
    <source>
        <dbReference type="SAM" id="Phobius"/>
    </source>
</evidence>
<keyword evidence="5 6" id="KW-0472">Membrane</keyword>
<keyword evidence="3 6" id="KW-0812">Transmembrane</keyword>
<evidence type="ECO:0000256" key="3">
    <source>
        <dbReference type="ARBA" id="ARBA00022692"/>
    </source>
</evidence>
<dbReference type="InterPro" id="IPR005275">
    <property type="entry name" value="Lfuc_symporter_FucP"/>
</dbReference>
<accession>A0A8H9KT27</accession>
<sequence>MSNQKKSLFRDDEGNYLLVPFLFICSLFLLWGFAHGFLDVLDKHFQDLLHVSKAQSGFVQFSLYIGYLAMAIPAGLFIKKFGYQKGIIFGLTLFAIGAFMFYPAAKLAAFIPFLTALFVIACGLAFLETAANPYSIVLGSKDGAARRINISQSFNGLGWILGPLIGGLMIFGTESEGEHDKFDSLVQPYIGIGCVVVVVAIIFLIIKLPEIKEKKEAGEYDENPPMRNLLKHPVFIFAVVAQFLYVAAQTGTNSFFINYVIDAIHDLKTPISNIMSHLGAFGEFFMPKNDEQAASLILAIGGMGAFWIGRLTGSYLMKFIAPHRLLGFYAVMNVILNILVFLNLGWGSVFALFLTYFFMSIMFPTIFALGINNLGTLTKKGSSFLVMAVAGGAFCPPLMGLIADHSSMATGFIIPVLCYVVIAIFAIWGVGKVEGKLDMSNPTH</sequence>
<organism evidence="8 9">
    <name type="scientific">Sphingobacterium cellulitidis</name>
    <dbReference type="NCBI Taxonomy" id="1768011"/>
    <lineage>
        <taxon>Bacteria</taxon>
        <taxon>Pseudomonadati</taxon>
        <taxon>Bacteroidota</taxon>
        <taxon>Sphingobacteriia</taxon>
        <taxon>Sphingobacteriales</taxon>
        <taxon>Sphingobacteriaceae</taxon>
        <taxon>Sphingobacterium</taxon>
    </lineage>
</organism>
<reference evidence="8" key="1">
    <citation type="journal article" date="2014" name="Int. J. Syst. Evol. Microbiol.">
        <title>Complete genome sequence of Corynebacterium casei LMG S-19264T (=DSM 44701T), isolated from a smear-ripened cheese.</title>
        <authorList>
            <consortium name="US DOE Joint Genome Institute (JGI-PGF)"/>
            <person name="Walter F."/>
            <person name="Albersmeier A."/>
            <person name="Kalinowski J."/>
            <person name="Ruckert C."/>
        </authorList>
    </citation>
    <scope>NUCLEOTIDE SEQUENCE</scope>
    <source>
        <strain evidence="8">CGMCC 1.15966</strain>
    </source>
</reference>
<dbReference type="SUPFAM" id="SSF103473">
    <property type="entry name" value="MFS general substrate transporter"/>
    <property type="match status" value="1"/>
</dbReference>
<dbReference type="GO" id="GO:0005886">
    <property type="term" value="C:plasma membrane"/>
    <property type="evidence" value="ECO:0007669"/>
    <property type="project" value="UniProtKB-SubCell"/>
</dbReference>
<evidence type="ECO:0000256" key="4">
    <source>
        <dbReference type="ARBA" id="ARBA00022989"/>
    </source>
</evidence>
<feature type="transmembrane region" description="Helical" evidence="6">
    <location>
        <begin position="185"/>
        <end position="208"/>
    </location>
</feature>
<dbReference type="EMBL" id="BMKM01000002">
    <property type="protein sequence ID" value="GGE16144.1"/>
    <property type="molecule type" value="Genomic_DNA"/>
</dbReference>
<dbReference type="PANTHER" id="PTHR43702:SF3">
    <property type="entry name" value="PROTEIN TSGA"/>
    <property type="match status" value="1"/>
</dbReference>
<dbReference type="InterPro" id="IPR011701">
    <property type="entry name" value="MFS"/>
</dbReference>
<comment type="subcellular location">
    <subcellularLocation>
        <location evidence="1">Cell inner membrane</location>
        <topology evidence="1">Multi-pass membrane protein</topology>
    </subcellularLocation>
</comment>
<dbReference type="NCBIfam" id="TIGR00885">
    <property type="entry name" value="fucP"/>
    <property type="match status" value="1"/>
</dbReference>
<protein>
    <submittedName>
        <fullName evidence="8">L-fucose:H+ symporter permease</fullName>
    </submittedName>
</protein>
<feature type="transmembrane region" description="Helical" evidence="6">
    <location>
        <begin position="58"/>
        <end position="78"/>
    </location>
</feature>
<evidence type="ECO:0000313" key="8">
    <source>
        <dbReference type="EMBL" id="GGE16144.1"/>
    </source>
</evidence>
<keyword evidence="4 6" id="KW-1133">Transmembrane helix</keyword>
<feature type="transmembrane region" description="Helical" evidence="6">
    <location>
        <begin position="409"/>
        <end position="430"/>
    </location>
</feature>
<dbReference type="RefSeq" id="WP_182498939.1">
    <property type="nucleotide sequence ID" value="NZ_BMKM01000002.1"/>
</dbReference>
<gene>
    <name evidence="8" type="ORF">GCM10011516_12320</name>
</gene>
<dbReference type="Proteomes" id="UP000614460">
    <property type="component" value="Unassembled WGS sequence"/>
</dbReference>
<keyword evidence="2" id="KW-1003">Cell membrane</keyword>
<proteinExistence type="predicted"/>
<evidence type="ECO:0000256" key="5">
    <source>
        <dbReference type="ARBA" id="ARBA00023136"/>
    </source>
</evidence>
<feature type="transmembrane region" description="Helical" evidence="6">
    <location>
        <begin position="293"/>
        <end position="313"/>
    </location>
</feature>
<dbReference type="Pfam" id="PF07690">
    <property type="entry name" value="MFS_1"/>
    <property type="match status" value="1"/>
</dbReference>
<comment type="caution">
    <text evidence="8">The sequence shown here is derived from an EMBL/GenBank/DDBJ whole genome shotgun (WGS) entry which is preliminary data.</text>
</comment>